<reference evidence="3 4" key="1">
    <citation type="journal article" date="2015" name="Environ. Microbiol.">
        <title>Metagenome sequence of Elaphomyces granulatus from sporocarp tissue reveals Ascomycota ectomycorrhizal fingerprints of genome expansion and a Proteobacteria-rich microbiome.</title>
        <authorList>
            <person name="Quandt C.A."/>
            <person name="Kohler A."/>
            <person name="Hesse C.N."/>
            <person name="Sharpton T.J."/>
            <person name="Martin F."/>
            <person name="Spatafora J.W."/>
        </authorList>
    </citation>
    <scope>NUCLEOTIDE SEQUENCE [LARGE SCALE GENOMIC DNA]</scope>
    <source>
        <strain evidence="3 4">OSC145934</strain>
    </source>
</reference>
<dbReference type="InterPro" id="IPR002347">
    <property type="entry name" value="SDR_fam"/>
</dbReference>
<dbReference type="Proteomes" id="UP000243515">
    <property type="component" value="Unassembled WGS sequence"/>
</dbReference>
<organism evidence="3 4">
    <name type="scientific">Elaphomyces granulatus</name>
    <dbReference type="NCBI Taxonomy" id="519963"/>
    <lineage>
        <taxon>Eukaryota</taxon>
        <taxon>Fungi</taxon>
        <taxon>Dikarya</taxon>
        <taxon>Ascomycota</taxon>
        <taxon>Pezizomycotina</taxon>
        <taxon>Eurotiomycetes</taxon>
        <taxon>Eurotiomycetidae</taxon>
        <taxon>Eurotiales</taxon>
        <taxon>Elaphomycetaceae</taxon>
        <taxon>Elaphomyces</taxon>
    </lineage>
</organism>
<dbReference type="InterPro" id="IPR036291">
    <property type="entry name" value="NAD(P)-bd_dom_sf"/>
</dbReference>
<evidence type="ECO:0000313" key="3">
    <source>
        <dbReference type="EMBL" id="OXV11032.1"/>
    </source>
</evidence>
<sequence>MSLPLAASGITFTSILHTNTYPEIDPKTQCNHRGRAVFINGASRGIGRATAISFAKAGASAIAIGARSNLDGIEEEILAAAQEAGHATPQVLKLCLDVTDEASISNAVLQTEQQFSRLDILVNNSGYLEKWLLLAESNPTEWWRTWEINVRGVHLMLRAFLPLLLKGGQKIVVNVASIGAHLLSPSSSSYSISKLAVIRLTEFVSAEYGAQGIIALAVHPGGVRTELSLNLPEITHSFLVDAAELPADTITWLTSERRDWLSGRYISCNWHMPELASKKEEIVTGDKLKVKLVL</sequence>
<accession>A0A232M3V5</accession>
<proteinExistence type="inferred from homology"/>
<protein>
    <submittedName>
        <fullName evidence="3">Uncharacterized protein</fullName>
    </submittedName>
</protein>
<dbReference type="InterPro" id="IPR020904">
    <property type="entry name" value="Sc_DH/Rdtase_CS"/>
</dbReference>
<evidence type="ECO:0000313" key="4">
    <source>
        <dbReference type="Proteomes" id="UP000243515"/>
    </source>
</evidence>
<name>A0A232M3V5_9EURO</name>
<dbReference type="PRINTS" id="PR00080">
    <property type="entry name" value="SDRFAMILY"/>
</dbReference>
<dbReference type="OrthoDB" id="1933717at2759"/>
<keyword evidence="1" id="KW-0521">NADP</keyword>
<dbReference type="SUPFAM" id="SSF51735">
    <property type="entry name" value="NAD(P)-binding Rossmann-fold domains"/>
    <property type="match status" value="1"/>
</dbReference>
<dbReference type="Gene3D" id="3.40.50.720">
    <property type="entry name" value="NAD(P)-binding Rossmann-like Domain"/>
    <property type="match status" value="1"/>
</dbReference>
<dbReference type="AlphaFoldDB" id="A0A232M3V5"/>
<dbReference type="PANTHER" id="PTHR43975">
    <property type="entry name" value="ZGC:101858"/>
    <property type="match status" value="1"/>
</dbReference>
<dbReference type="Pfam" id="PF00106">
    <property type="entry name" value="adh_short"/>
    <property type="match status" value="1"/>
</dbReference>
<comment type="similarity">
    <text evidence="2">Belongs to the short-chain dehydrogenases/reductases (SDR) family.</text>
</comment>
<evidence type="ECO:0000256" key="1">
    <source>
        <dbReference type="ARBA" id="ARBA00022857"/>
    </source>
</evidence>
<dbReference type="CDD" id="cd05233">
    <property type="entry name" value="SDR_c"/>
    <property type="match status" value="1"/>
</dbReference>
<keyword evidence="4" id="KW-1185">Reference proteome</keyword>
<dbReference type="EMBL" id="NPHW01002643">
    <property type="protein sequence ID" value="OXV11032.1"/>
    <property type="molecule type" value="Genomic_DNA"/>
</dbReference>
<dbReference type="PRINTS" id="PR00081">
    <property type="entry name" value="GDHRDH"/>
</dbReference>
<dbReference type="PROSITE" id="PS00061">
    <property type="entry name" value="ADH_SHORT"/>
    <property type="match status" value="1"/>
</dbReference>
<dbReference type="PANTHER" id="PTHR43975:SF2">
    <property type="entry name" value="EG:BACR7A4.14 PROTEIN-RELATED"/>
    <property type="match status" value="1"/>
</dbReference>
<evidence type="ECO:0000256" key="2">
    <source>
        <dbReference type="RuleBase" id="RU000363"/>
    </source>
</evidence>
<comment type="caution">
    <text evidence="3">The sequence shown here is derived from an EMBL/GenBank/DDBJ whole genome shotgun (WGS) entry which is preliminary data.</text>
</comment>
<gene>
    <name evidence="3" type="ORF">Egran_01205</name>
</gene>